<dbReference type="Proteomes" id="UP000039865">
    <property type="component" value="Unassembled WGS sequence"/>
</dbReference>
<organism evidence="3 4">
    <name type="scientific">Stylonychia lemnae</name>
    <name type="common">Ciliate</name>
    <dbReference type="NCBI Taxonomy" id="5949"/>
    <lineage>
        <taxon>Eukaryota</taxon>
        <taxon>Sar</taxon>
        <taxon>Alveolata</taxon>
        <taxon>Ciliophora</taxon>
        <taxon>Intramacronucleata</taxon>
        <taxon>Spirotrichea</taxon>
        <taxon>Stichotrichia</taxon>
        <taxon>Sporadotrichida</taxon>
        <taxon>Oxytrichidae</taxon>
        <taxon>Stylonychinae</taxon>
        <taxon>Stylonychia</taxon>
    </lineage>
</organism>
<dbReference type="PROSITE" id="PS51394">
    <property type="entry name" value="PFU"/>
    <property type="match status" value="1"/>
</dbReference>
<evidence type="ECO:0000259" key="2">
    <source>
        <dbReference type="PROSITE" id="PS51394"/>
    </source>
</evidence>
<dbReference type="AlphaFoldDB" id="A0A077ZWU4"/>
<feature type="compositionally biased region" description="Polar residues" evidence="1">
    <location>
        <begin position="41"/>
        <end position="58"/>
    </location>
</feature>
<dbReference type="Gene3D" id="3.10.20.870">
    <property type="entry name" value="PFU (PLAA family ubiquitin binding), C-terminal domain"/>
    <property type="match status" value="1"/>
</dbReference>
<dbReference type="InterPro" id="IPR038122">
    <property type="entry name" value="PFU_sf"/>
</dbReference>
<feature type="region of interest" description="Disordered" evidence="1">
    <location>
        <begin position="1"/>
        <end position="103"/>
    </location>
</feature>
<feature type="region of interest" description="Disordered" evidence="1">
    <location>
        <begin position="160"/>
        <end position="197"/>
    </location>
</feature>
<gene>
    <name evidence="3" type="primary">Contig13903.g14840</name>
    <name evidence="3" type="ORF">STYLEM_2750</name>
</gene>
<sequence length="796" mass="92887">MQKPVQTHILKQKSTTFPFINLPLATVDGSPDGKNKVKGMQSPTNQAQGNGIRQNYQMDSDKNNKDYQQSRRQKSQSEREKQDEMNRSRRSSKSRPNEEELPESYADLAKRVYKMAELEGWPQSKVFELLKDPMKLVKTMEHRQVRGFEKPLEPVVQRLVEDQKQREDKRRQLLDQQKKTEEENVQKSMMSSKMVVKSRTHEEFMADQIKFEQQRFEKLKQVIEKEEEESSVMYKPQLSKKSQELAHKKLGAAPVIHERLYQSIKESTIRPSDDQSFVPQINAKSKKIHRDQKIEEVLLDDALRRTQKKIQNEKQRNDLQTEENKKQTIQSKKSQQMVLNRFLQDFTACAQHHEFQEGQQFMIDYLQFENFARDLGFCNDKSASKQLLSEMWIALREILDGDNEDDLQSGHINIDDMKVFLCAVLNFNLPFMKNQQLDELEDRPKVNPKRLGQRIEGKFVVTDEEILYMTKYYVLLHASRQDYLMNNKKQSHLSRIVESQLQSDFKPATNAKSRKFIEKKNPKDEMGDLSYHDYLIQRGRQYKEKHSQLASVKDGQATDGCTFKPSILKKKLGSTQKPSEIERLNDATNKWQELYLQADKKKTKDKQDKAFDEILIDKNPEEYTFQPNAGKKKKALAERRNLSPSNSNQGRQQENLSKIQQTTQRNQSQPPAQIRGLQQQTIKTQQYSSSTTTTTTISQTVAVKQTISSKKNQYFEDQDHEHGEEPLLYVDVNLGKEKTRIALYQRSNPELVAQRFLVEHGLDSNILDNLTNLLREQLQNALTNIDEEDASDDANN</sequence>
<feature type="compositionally biased region" description="Basic and acidic residues" evidence="1">
    <location>
        <begin position="59"/>
        <end position="87"/>
    </location>
</feature>
<evidence type="ECO:0000256" key="1">
    <source>
        <dbReference type="SAM" id="MobiDB-lite"/>
    </source>
</evidence>
<feature type="compositionally biased region" description="Low complexity" evidence="1">
    <location>
        <begin position="186"/>
        <end position="197"/>
    </location>
</feature>
<dbReference type="EMBL" id="CCKQ01002658">
    <property type="protein sequence ID" value="CDW73762.1"/>
    <property type="molecule type" value="Genomic_DNA"/>
</dbReference>
<feature type="compositionally biased region" description="Basic and acidic residues" evidence="1">
    <location>
        <begin position="160"/>
        <end position="185"/>
    </location>
</feature>
<feature type="compositionally biased region" description="Basic and acidic residues" evidence="1">
    <location>
        <begin position="309"/>
        <end position="326"/>
    </location>
</feature>
<dbReference type="InParanoid" id="A0A077ZWU4"/>
<keyword evidence="4" id="KW-1185">Reference proteome</keyword>
<protein>
    <recommendedName>
        <fullName evidence="2">PFU domain-containing protein</fullName>
    </recommendedName>
</protein>
<feature type="domain" description="PFU" evidence="2">
    <location>
        <begin position="686"/>
        <end position="788"/>
    </location>
</feature>
<feature type="region of interest" description="Disordered" evidence="1">
    <location>
        <begin position="309"/>
        <end position="331"/>
    </location>
</feature>
<feature type="compositionally biased region" description="Polar residues" evidence="1">
    <location>
        <begin position="642"/>
        <end position="671"/>
    </location>
</feature>
<feature type="region of interest" description="Disordered" evidence="1">
    <location>
        <begin position="622"/>
        <end position="677"/>
    </location>
</feature>
<dbReference type="PANTHER" id="PTHR38150:SF1">
    <property type="entry name" value="PFU DOMAIN-CONTAINING PROTEIN"/>
    <property type="match status" value="1"/>
</dbReference>
<accession>A0A077ZWU4</accession>
<dbReference type="PANTHER" id="PTHR38150">
    <property type="entry name" value="EF-HAND DOMAIN-CONTAINING PROTEIN"/>
    <property type="match status" value="1"/>
</dbReference>
<evidence type="ECO:0000313" key="3">
    <source>
        <dbReference type="EMBL" id="CDW73762.1"/>
    </source>
</evidence>
<reference evidence="3 4" key="1">
    <citation type="submission" date="2014-06" db="EMBL/GenBank/DDBJ databases">
        <authorList>
            <person name="Swart Estienne"/>
        </authorList>
    </citation>
    <scope>NUCLEOTIDE SEQUENCE [LARGE SCALE GENOMIC DNA]</scope>
    <source>
        <strain evidence="3 4">130c</strain>
    </source>
</reference>
<name>A0A077ZWU4_STYLE</name>
<dbReference type="InterPro" id="IPR015155">
    <property type="entry name" value="PFU"/>
</dbReference>
<proteinExistence type="predicted"/>
<evidence type="ECO:0000313" key="4">
    <source>
        <dbReference type="Proteomes" id="UP000039865"/>
    </source>
</evidence>